<feature type="transmembrane region" description="Helical" evidence="1">
    <location>
        <begin position="255"/>
        <end position="277"/>
    </location>
</feature>
<feature type="transmembrane region" description="Helical" evidence="1">
    <location>
        <begin position="458"/>
        <end position="478"/>
    </location>
</feature>
<keyword evidence="1" id="KW-0472">Membrane</keyword>
<dbReference type="AlphaFoldDB" id="A0A401YUN0"/>
<comment type="caution">
    <text evidence="2">The sequence shown here is derived from an EMBL/GenBank/DDBJ whole genome shotgun (WGS) entry which is preliminary data.</text>
</comment>
<proteinExistence type="predicted"/>
<sequence length="494" mass="50632">MFHVEHPFGCIALGLCALAVGLLVLTGLLGPSAAQPPLPGGPSWLPPYRFTARPAAGTVTGLLLASALLGALGLGLALRELGRGWAPDPGRLTVGGAVAALAVVCVPPMGSADHLVYAAYGRLAAGGGDPYRDTAATLARDGDPVGRAVEAPWTDVPSVYGPVATAEQWLAARIGGSSVHTIVLVLTLLGAAAFVLTGLLLQRAAGPDRAARARVAILWSLNPLLLFVAVNAGHVDAFALVFAVGALLAVRRSPVLAGVLVGLACAAKASLGLYVLALAWGLRGRPRALAALLGSALAVGVATYLPVGLGAFDQMRENTKLVSLAVPLRLVLKPMESAFGHDTARSLIGLLGWALGALVVWLLARTAARARPAAMDRVLRDSAAAAALLSLAWLLTTPYSLPWYDVAAWAPLVLLAPSALDGLLLARTTLLVCAYVPGRVVPLPDVVDTLQRTVRGTVGPWAGAAILVAVVLVSRRAGGPPRPRSPRSPAVPRS</sequence>
<accession>A0A401YUN0</accession>
<feature type="transmembrane region" description="Helical" evidence="1">
    <location>
        <begin position="58"/>
        <end position="78"/>
    </location>
</feature>
<gene>
    <name evidence="2" type="ORF">EHYA_05959</name>
</gene>
<feature type="transmembrane region" description="Helical" evidence="1">
    <location>
        <begin position="385"/>
        <end position="404"/>
    </location>
</feature>
<feature type="transmembrane region" description="Helical" evidence="1">
    <location>
        <begin position="221"/>
        <end position="249"/>
    </location>
</feature>
<organism evidence="2 3">
    <name type="scientific">Embleya hyalina</name>
    <dbReference type="NCBI Taxonomy" id="516124"/>
    <lineage>
        <taxon>Bacteria</taxon>
        <taxon>Bacillati</taxon>
        <taxon>Actinomycetota</taxon>
        <taxon>Actinomycetes</taxon>
        <taxon>Kitasatosporales</taxon>
        <taxon>Streptomycetaceae</taxon>
        <taxon>Embleya</taxon>
    </lineage>
</organism>
<feature type="transmembrane region" description="Helical" evidence="1">
    <location>
        <begin position="289"/>
        <end position="312"/>
    </location>
</feature>
<keyword evidence="1" id="KW-1133">Transmembrane helix</keyword>
<evidence type="ECO:0000256" key="1">
    <source>
        <dbReference type="SAM" id="Phobius"/>
    </source>
</evidence>
<feature type="transmembrane region" description="Helical" evidence="1">
    <location>
        <begin position="90"/>
        <end position="110"/>
    </location>
</feature>
<keyword evidence="1" id="KW-0812">Transmembrane</keyword>
<dbReference type="Proteomes" id="UP000286931">
    <property type="component" value="Unassembled WGS sequence"/>
</dbReference>
<protein>
    <submittedName>
        <fullName evidence="2">Membrane protein</fullName>
    </submittedName>
</protein>
<evidence type="ECO:0000313" key="3">
    <source>
        <dbReference type="Proteomes" id="UP000286931"/>
    </source>
</evidence>
<feature type="transmembrane region" description="Helical" evidence="1">
    <location>
        <begin position="344"/>
        <end position="364"/>
    </location>
</feature>
<keyword evidence="3" id="KW-1185">Reference proteome</keyword>
<reference evidence="2 3" key="1">
    <citation type="submission" date="2018-12" db="EMBL/GenBank/DDBJ databases">
        <title>Draft genome sequence of Embleya hyalina NBRC 13850T.</title>
        <authorList>
            <person name="Komaki H."/>
            <person name="Hosoyama A."/>
            <person name="Kimura A."/>
            <person name="Ichikawa N."/>
            <person name="Tamura T."/>
        </authorList>
    </citation>
    <scope>NUCLEOTIDE SEQUENCE [LARGE SCALE GENOMIC DNA]</scope>
    <source>
        <strain evidence="2 3">NBRC 13850</strain>
    </source>
</reference>
<feature type="transmembrane region" description="Helical" evidence="1">
    <location>
        <begin position="179"/>
        <end position="201"/>
    </location>
</feature>
<dbReference type="Pfam" id="PF26314">
    <property type="entry name" value="MptA_B_family"/>
    <property type="match status" value="1"/>
</dbReference>
<evidence type="ECO:0000313" key="2">
    <source>
        <dbReference type="EMBL" id="GCD98255.1"/>
    </source>
</evidence>
<name>A0A401YUN0_9ACTN</name>
<dbReference type="EMBL" id="BIFH01000027">
    <property type="protein sequence ID" value="GCD98255.1"/>
    <property type="molecule type" value="Genomic_DNA"/>
</dbReference>